<evidence type="ECO:0000313" key="4">
    <source>
        <dbReference type="Proteomes" id="UP001642484"/>
    </source>
</evidence>
<protein>
    <recommendedName>
        <fullName evidence="2">DUF4116 domain-containing protein</fullName>
    </recommendedName>
</protein>
<dbReference type="InterPro" id="IPR025197">
    <property type="entry name" value="DUF4116"/>
</dbReference>
<comment type="caution">
    <text evidence="3">The sequence shown here is derived from an EMBL/GenBank/DDBJ whole genome shotgun (WGS) entry which is preliminary data.</text>
</comment>
<keyword evidence="4" id="KW-1185">Reference proteome</keyword>
<reference evidence="3 4" key="1">
    <citation type="submission" date="2024-02" db="EMBL/GenBank/DDBJ databases">
        <authorList>
            <person name="Chen Y."/>
            <person name="Shah S."/>
            <person name="Dougan E. K."/>
            <person name="Thang M."/>
            <person name="Chan C."/>
        </authorList>
    </citation>
    <scope>NUCLEOTIDE SEQUENCE [LARGE SCALE GENOMIC DNA]</scope>
</reference>
<name>A0ABP0K9B6_9DINO</name>
<feature type="domain" description="DUF4116" evidence="2">
    <location>
        <begin position="50"/>
        <end position="96"/>
    </location>
</feature>
<accession>A0ABP0K9B6</accession>
<dbReference type="Proteomes" id="UP001642484">
    <property type="component" value="Unassembled WGS sequence"/>
</dbReference>
<evidence type="ECO:0000259" key="2">
    <source>
        <dbReference type="Pfam" id="PF13475"/>
    </source>
</evidence>
<evidence type="ECO:0000313" key="3">
    <source>
        <dbReference type="EMBL" id="CAK9022863.1"/>
    </source>
</evidence>
<feature type="domain" description="DUF4116" evidence="2">
    <location>
        <begin position="98"/>
        <end position="146"/>
    </location>
</feature>
<feature type="region of interest" description="Disordered" evidence="1">
    <location>
        <begin position="214"/>
        <end position="246"/>
    </location>
</feature>
<dbReference type="Pfam" id="PF13475">
    <property type="entry name" value="DUF4116"/>
    <property type="match status" value="2"/>
</dbReference>
<evidence type="ECO:0000256" key="1">
    <source>
        <dbReference type="SAM" id="MobiDB-lite"/>
    </source>
</evidence>
<dbReference type="EMBL" id="CAXAMN010007780">
    <property type="protein sequence ID" value="CAK9022863.1"/>
    <property type="molecule type" value="Genomic_DNA"/>
</dbReference>
<proteinExistence type="predicted"/>
<feature type="compositionally biased region" description="Polar residues" evidence="1">
    <location>
        <begin position="222"/>
        <end position="240"/>
    </location>
</feature>
<gene>
    <name evidence="3" type="ORF">CCMP2556_LOCUS15010</name>
</gene>
<organism evidence="3 4">
    <name type="scientific">Durusdinium trenchii</name>
    <dbReference type="NCBI Taxonomy" id="1381693"/>
    <lineage>
        <taxon>Eukaryota</taxon>
        <taxon>Sar</taxon>
        <taxon>Alveolata</taxon>
        <taxon>Dinophyceae</taxon>
        <taxon>Suessiales</taxon>
        <taxon>Symbiodiniaceae</taxon>
        <taxon>Durusdinium</taxon>
    </lineage>
</organism>
<sequence length="268" mass="29985">MSRLKVFWREVLGYIGHKVYFQTPDIHGFMAPSARELLKRVENALGTDRREVLESLRKNGNLLARIPEELRTDKEVVLTAVRQCGSAMEFALEPLRSDRELALEAVKQCGHALEVVEPLFQADKEIVLAAVSENGNAIQYADLSLRKDPVFLLHALGQGAAAASAVAFAEELLQDPAFLKEVVRRNPWTLGFLPEPSRRDPDIIREAVQRNGRRWNPLHPNCKSSGRSTWTRRSPDSAQPSRVRAVGPCPVGKGMTCFGRAVARDRDR</sequence>